<gene>
    <name evidence="1" type="ORF">PCOR1329_LOCUS81449</name>
</gene>
<keyword evidence="2" id="KW-1185">Reference proteome</keyword>
<evidence type="ECO:0000313" key="1">
    <source>
        <dbReference type="EMBL" id="CAK0905921.1"/>
    </source>
</evidence>
<dbReference type="Proteomes" id="UP001189429">
    <property type="component" value="Unassembled WGS sequence"/>
</dbReference>
<organism evidence="1 2">
    <name type="scientific">Prorocentrum cordatum</name>
    <dbReference type="NCBI Taxonomy" id="2364126"/>
    <lineage>
        <taxon>Eukaryota</taxon>
        <taxon>Sar</taxon>
        <taxon>Alveolata</taxon>
        <taxon>Dinophyceae</taxon>
        <taxon>Prorocentrales</taxon>
        <taxon>Prorocentraceae</taxon>
        <taxon>Prorocentrum</taxon>
    </lineage>
</organism>
<protein>
    <submittedName>
        <fullName evidence="1">Uncharacterized protein</fullName>
    </submittedName>
</protein>
<proteinExistence type="predicted"/>
<accession>A0ABN9Y574</accession>
<reference evidence="1" key="1">
    <citation type="submission" date="2023-10" db="EMBL/GenBank/DDBJ databases">
        <authorList>
            <person name="Chen Y."/>
            <person name="Shah S."/>
            <person name="Dougan E. K."/>
            <person name="Thang M."/>
            <person name="Chan C."/>
        </authorList>
    </citation>
    <scope>NUCLEOTIDE SEQUENCE [LARGE SCALE GENOMIC DNA]</scope>
</reference>
<name>A0ABN9Y574_9DINO</name>
<evidence type="ECO:0000313" key="2">
    <source>
        <dbReference type="Proteomes" id="UP001189429"/>
    </source>
</evidence>
<sequence>MASRLDEGMVQAQAAAVVADDKKKPKPTGPCAKEGENCLDSQCCAAPGMQCYAEQQYWARLASPSHSLAAEAPASSSRGR</sequence>
<dbReference type="EMBL" id="CAUYUJ010021616">
    <property type="protein sequence ID" value="CAK0905921.1"/>
    <property type="molecule type" value="Genomic_DNA"/>
</dbReference>
<comment type="caution">
    <text evidence="1">The sequence shown here is derived from an EMBL/GenBank/DDBJ whole genome shotgun (WGS) entry which is preliminary data.</text>
</comment>